<reference evidence="2 3" key="1">
    <citation type="submission" date="2020-11" db="EMBL/GenBank/DDBJ databases">
        <title>Pedobacter endophytica, an endophytic bacteria isolated form Carex pumila.</title>
        <authorList>
            <person name="Peng Y."/>
            <person name="Jiang L."/>
            <person name="Lee J."/>
        </authorList>
    </citation>
    <scope>NUCLEOTIDE SEQUENCE [LARGE SCALE GENOMIC DNA]</scope>
    <source>
        <strain evidence="2 3">JBR3-12</strain>
    </source>
</reference>
<dbReference type="PROSITE" id="PS51257">
    <property type="entry name" value="PROKAR_LIPOPROTEIN"/>
    <property type="match status" value="1"/>
</dbReference>
<dbReference type="InterPro" id="IPR005135">
    <property type="entry name" value="Endo/exonuclease/phosphatase"/>
</dbReference>
<keyword evidence="3" id="KW-1185">Reference proteome</keyword>
<keyword evidence="2" id="KW-0540">Nuclease</keyword>
<evidence type="ECO:0000313" key="2">
    <source>
        <dbReference type="EMBL" id="QPH38556.1"/>
    </source>
</evidence>
<name>A0A7U3SPY7_9SPHI</name>
<organism evidence="2 3">
    <name type="scientific">Pedobacter endophyticus</name>
    <dbReference type="NCBI Taxonomy" id="2789740"/>
    <lineage>
        <taxon>Bacteria</taxon>
        <taxon>Pseudomonadati</taxon>
        <taxon>Bacteroidota</taxon>
        <taxon>Sphingobacteriia</taxon>
        <taxon>Sphingobacteriales</taxon>
        <taxon>Sphingobacteriaceae</taxon>
        <taxon>Pedobacter</taxon>
    </lineage>
</organism>
<dbReference type="EMBL" id="CP064939">
    <property type="protein sequence ID" value="QPH38556.1"/>
    <property type="molecule type" value="Genomic_DNA"/>
</dbReference>
<keyword evidence="2" id="KW-0255">Endonuclease</keyword>
<gene>
    <name evidence="2" type="ORF">IZT61_15900</name>
</gene>
<sequence>MNLNKIFSTFLLSIVLLGSMGCGKGTDPFTEKPVIADPCKSGNCLTVATLNVGVGQRASATVIAQKLKPLNLDVLTLTECPTLIDQNSMNKDFVALVAETLDMPYWKLGTISSANHWKDWGTDISGKYHGKLKAVLSKTPLSNPEDIALQGSGFSPSSVVKVNTVIKNKPFAIYALHVPGSSNAEGSVHKYFADQVLSKETSPNILVMGDFNNVPSGATMLYLKGKGLKDALDDLTNLSSRIDPYKPGRIDHILYNGASEIKAVDGYSKFDANISDHPYIWVKMLYK</sequence>
<dbReference type="KEGG" id="pex:IZT61_15900"/>
<evidence type="ECO:0000259" key="1">
    <source>
        <dbReference type="Pfam" id="PF03372"/>
    </source>
</evidence>
<accession>A0A7U3SPY7</accession>
<dbReference type="GO" id="GO:0004527">
    <property type="term" value="F:exonuclease activity"/>
    <property type="evidence" value="ECO:0007669"/>
    <property type="project" value="UniProtKB-KW"/>
</dbReference>
<dbReference type="SUPFAM" id="SSF56219">
    <property type="entry name" value="DNase I-like"/>
    <property type="match status" value="1"/>
</dbReference>
<dbReference type="Gene3D" id="3.60.10.10">
    <property type="entry name" value="Endonuclease/exonuclease/phosphatase"/>
    <property type="match status" value="1"/>
</dbReference>
<keyword evidence="2" id="KW-0269">Exonuclease</keyword>
<dbReference type="GO" id="GO:0004519">
    <property type="term" value="F:endonuclease activity"/>
    <property type="evidence" value="ECO:0007669"/>
    <property type="project" value="UniProtKB-KW"/>
</dbReference>
<feature type="domain" description="Endonuclease/exonuclease/phosphatase" evidence="1">
    <location>
        <begin position="48"/>
        <end position="277"/>
    </location>
</feature>
<keyword evidence="2" id="KW-0378">Hydrolase</keyword>
<dbReference type="InterPro" id="IPR036691">
    <property type="entry name" value="Endo/exonu/phosph_ase_sf"/>
</dbReference>
<proteinExistence type="predicted"/>
<dbReference type="Proteomes" id="UP000594759">
    <property type="component" value="Chromosome"/>
</dbReference>
<protein>
    <submittedName>
        <fullName evidence="2">Endonuclease/exonuclease/phosphatase family protein</fullName>
    </submittedName>
</protein>
<dbReference type="RefSeq" id="WP_196098033.1">
    <property type="nucleotide sequence ID" value="NZ_CP064939.1"/>
</dbReference>
<dbReference type="Pfam" id="PF03372">
    <property type="entry name" value="Exo_endo_phos"/>
    <property type="match status" value="1"/>
</dbReference>
<dbReference type="AlphaFoldDB" id="A0A7U3SPY7"/>
<evidence type="ECO:0000313" key="3">
    <source>
        <dbReference type="Proteomes" id="UP000594759"/>
    </source>
</evidence>